<proteinExistence type="predicted"/>
<protein>
    <recommendedName>
        <fullName evidence="3">DUF3511 domain protein</fullName>
    </recommendedName>
</protein>
<dbReference type="PANTHER" id="PTHR33193:SF68">
    <property type="entry name" value="DUF3511 DOMAIN-CONTAINING PROTEIN"/>
    <property type="match status" value="1"/>
</dbReference>
<evidence type="ECO:0008006" key="3">
    <source>
        <dbReference type="Google" id="ProtNLM"/>
    </source>
</evidence>
<dbReference type="PANTHER" id="PTHR33193">
    <property type="entry name" value="DOMAIN PROTEIN, PUTATIVE (DUF3511)-RELATED"/>
    <property type="match status" value="1"/>
</dbReference>
<comment type="caution">
    <text evidence="1">The sequence shown here is derived from an EMBL/GenBank/DDBJ whole genome shotgun (WGS) entry which is preliminary data.</text>
</comment>
<evidence type="ECO:0000313" key="1">
    <source>
        <dbReference type="EMBL" id="RVW39156.1"/>
    </source>
</evidence>
<organism evidence="1 2">
    <name type="scientific">Vitis vinifera</name>
    <name type="common">Grape</name>
    <dbReference type="NCBI Taxonomy" id="29760"/>
    <lineage>
        <taxon>Eukaryota</taxon>
        <taxon>Viridiplantae</taxon>
        <taxon>Streptophyta</taxon>
        <taxon>Embryophyta</taxon>
        <taxon>Tracheophyta</taxon>
        <taxon>Spermatophyta</taxon>
        <taxon>Magnoliopsida</taxon>
        <taxon>eudicotyledons</taxon>
        <taxon>Gunneridae</taxon>
        <taxon>Pentapetalae</taxon>
        <taxon>rosids</taxon>
        <taxon>Vitales</taxon>
        <taxon>Vitaceae</taxon>
        <taxon>Viteae</taxon>
        <taxon>Vitis</taxon>
    </lineage>
</organism>
<evidence type="ECO:0000313" key="2">
    <source>
        <dbReference type="Proteomes" id="UP000288805"/>
    </source>
</evidence>
<gene>
    <name evidence="1" type="ORF">CK203_078193</name>
</gene>
<dbReference type="InterPro" id="IPR021899">
    <property type="entry name" value="DUF3511"/>
</dbReference>
<dbReference type="Proteomes" id="UP000288805">
    <property type="component" value="Unassembled WGS sequence"/>
</dbReference>
<reference evidence="1 2" key="1">
    <citation type="journal article" date="2018" name="PLoS Genet.">
        <title>Population sequencing reveals clonal diversity and ancestral inbreeding in the grapevine cultivar Chardonnay.</title>
        <authorList>
            <person name="Roach M.J."/>
            <person name="Johnson D.L."/>
            <person name="Bohlmann J."/>
            <person name="van Vuuren H.J."/>
            <person name="Jones S.J."/>
            <person name="Pretorius I.S."/>
            <person name="Schmidt S.A."/>
            <person name="Borneman A.R."/>
        </authorList>
    </citation>
    <scope>NUCLEOTIDE SEQUENCE [LARGE SCALE GENOMIC DNA]</scope>
    <source>
        <strain evidence="2">cv. Chardonnay</strain>
        <tissue evidence="1">Leaf</tissue>
    </source>
</reference>
<sequence length="99" mass="11845">MAEHSAYIAYVRRPRRIDVINGRAYGITRSQPQQEELRYREVRVKKTTSSKAWLDDPDVKRRQRVAKYKLYAVEGKVKSSFKKGMRWIKRKCSRIIHGY</sequence>
<dbReference type="AlphaFoldDB" id="A0A438DUH2"/>
<dbReference type="EMBL" id="QGNW01001493">
    <property type="protein sequence ID" value="RVW39156.1"/>
    <property type="molecule type" value="Genomic_DNA"/>
</dbReference>
<dbReference type="Pfam" id="PF12023">
    <property type="entry name" value="DUF3511"/>
    <property type="match status" value="1"/>
</dbReference>
<accession>A0A438DUH2</accession>
<name>A0A438DUH2_VITVI</name>